<organism evidence="2 3">
    <name type="scientific">Sphingopyxis panaciterrulae</name>
    <dbReference type="NCBI Taxonomy" id="462372"/>
    <lineage>
        <taxon>Bacteria</taxon>
        <taxon>Pseudomonadati</taxon>
        <taxon>Pseudomonadota</taxon>
        <taxon>Alphaproteobacteria</taxon>
        <taxon>Sphingomonadales</taxon>
        <taxon>Sphingomonadaceae</taxon>
        <taxon>Sphingopyxis</taxon>
    </lineage>
</organism>
<dbReference type="SUPFAM" id="SSF100950">
    <property type="entry name" value="NagB/RpiA/CoA transferase-like"/>
    <property type="match status" value="2"/>
</dbReference>
<dbReference type="PANTHER" id="PTHR21432:SF20">
    <property type="entry name" value="ACETYL-COA HYDROLASE"/>
    <property type="match status" value="1"/>
</dbReference>
<dbReference type="RefSeq" id="WP_184099292.1">
    <property type="nucleotide sequence ID" value="NZ_JACIJH010000009.1"/>
</dbReference>
<dbReference type="PANTHER" id="PTHR21432">
    <property type="entry name" value="ACETYL-COA HYDROLASE-RELATED"/>
    <property type="match status" value="1"/>
</dbReference>
<dbReference type="InterPro" id="IPR046433">
    <property type="entry name" value="ActCoA_hydro"/>
</dbReference>
<dbReference type="GO" id="GO:0008775">
    <property type="term" value="F:acetate CoA-transferase activity"/>
    <property type="evidence" value="ECO:0007669"/>
    <property type="project" value="InterPro"/>
</dbReference>
<sequence>MALDTVLDRFAPGRTCYLPGATGEILALTDALKADPDRMAGMHIIGCPLPGMNATDYAALHCDARQTAFLFPPASRDSLANGRLRILPLSYFGAARYLACDAGIDVSVAHVAAPLAGEGKRASVGIAADFTAIAWRAARYRIALVNPSMPAIKRAPRIDLAEADLVVECESPLVEVPKVSPDAVGKAIAGHVAALVPDGATLQIGIGSAPAALWRALAGRRGLRLRSGLASEDLLHLADQGALADGDHVAGILAGSRAFYSAMAERDLVRLADTLETHDARAIGLERGFFAANSALSVDLFGQVNLEWQGGRLASGAGGAPDFASAAMASPGGAAITMLPSTAREGSISRIVGRLDTPTVSLPRNLADVIVTEHGTAHLRYLSIDERAEALIAIAAPAFRDALSKSWRELRQAMN</sequence>
<accession>A0A7W9B7K4</accession>
<protein>
    <submittedName>
        <fullName evidence="2">Acyl-CoA hydrolase</fullName>
    </submittedName>
</protein>
<feature type="domain" description="Acetyl-CoA hydrolase/transferase C-terminal" evidence="1">
    <location>
        <begin position="255"/>
        <end position="405"/>
    </location>
</feature>
<evidence type="ECO:0000313" key="3">
    <source>
        <dbReference type="Proteomes" id="UP000537161"/>
    </source>
</evidence>
<dbReference type="Proteomes" id="UP000537161">
    <property type="component" value="Unassembled WGS sequence"/>
</dbReference>
<dbReference type="AlphaFoldDB" id="A0A7W9B7K4"/>
<reference evidence="2 3" key="1">
    <citation type="submission" date="2020-08" db="EMBL/GenBank/DDBJ databases">
        <title>Genomic Encyclopedia of Type Strains, Phase IV (KMG-IV): sequencing the most valuable type-strain genomes for metagenomic binning, comparative biology and taxonomic classification.</title>
        <authorList>
            <person name="Goeker M."/>
        </authorList>
    </citation>
    <scope>NUCLEOTIDE SEQUENCE [LARGE SCALE GENOMIC DNA]</scope>
    <source>
        <strain evidence="2 3">DSM 27163</strain>
    </source>
</reference>
<dbReference type="Pfam" id="PF13336">
    <property type="entry name" value="AcetylCoA_hyd_C"/>
    <property type="match status" value="1"/>
</dbReference>
<gene>
    <name evidence="2" type="ORF">FHR21_002818</name>
</gene>
<evidence type="ECO:0000313" key="2">
    <source>
        <dbReference type="EMBL" id="MBB5707452.1"/>
    </source>
</evidence>
<dbReference type="Gene3D" id="3.40.1080.20">
    <property type="entry name" value="Acetyl-CoA hydrolase/transferase C-terminal domain"/>
    <property type="match status" value="1"/>
</dbReference>
<dbReference type="Gene3D" id="3.40.1080.10">
    <property type="entry name" value="Glutaconate Coenzyme A-transferase"/>
    <property type="match status" value="1"/>
</dbReference>
<dbReference type="InterPro" id="IPR026888">
    <property type="entry name" value="AcetylCoA_hyd_C"/>
</dbReference>
<dbReference type="GO" id="GO:0016787">
    <property type="term" value="F:hydrolase activity"/>
    <property type="evidence" value="ECO:0007669"/>
    <property type="project" value="UniProtKB-KW"/>
</dbReference>
<dbReference type="GO" id="GO:0006083">
    <property type="term" value="P:acetate metabolic process"/>
    <property type="evidence" value="ECO:0007669"/>
    <property type="project" value="InterPro"/>
</dbReference>
<comment type="caution">
    <text evidence="2">The sequence shown here is derived from an EMBL/GenBank/DDBJ whole genome shotgun (WGS) entry which is preliminary data.</text>
</comment>
<dbReference type="InterPro" id="IPR038460">
    <property type="entry name" value="AcetylCoA_hyd_C_sf"/>
</dbReference>
<proteinExistence type="predicted"/>
<dbReference type="EMBL" id="JACIJH010000009">
    <property type="protein sequence ID" value="MBB5707452.1"/>
    <property type="molecule type" value="Genomic_DNA"/>
</dbReference>
<dbReference type="InterPro" id="IPR037171">
    <property type="entry name" value="NagB/RpiA_transferase-like"/>
</dbReference>
<evidence type="ECO:0000259" key="1">
    <source>
        <dbReference type="Pfam" id="PF13336"/>
    </source>
</evidence>
<keyword evidence="3" id="KW-1185">Reference proteome</keyword>
<keyword evidence="2" id="KW-0378">Hydrolase</keyword>
<name>A0A7W9B7K4_9SPHN</name>
<dbReference type="Gene3D" id="3.30.750.70">
    <property type="entry name" value="4-hydroxybutyrate coenzyme like domains"/>
    <property type="match status" value="1"/>
</dbReference>